<name>A0A1G6H5D5_9BACT</name>
<evidence type="ECO:0000313" key="9">
    <source>
        <dbReference type="EMBL" id="SDB89401.1"/>
    </source>
</evidence>
<keyword evidence="3 6" id="KW-0731">Sigma factor</keyword>
<evidence type="ECO:0000259" key="7">
    <source>
        <dbReference type="Pfam" id="PF04542"/>
    </source>
</evidence>
<dbReference type="GO" id="GO:0016987">
    <property type="term" value="F:sigma factor activity"/>
    <property type="evidence" value="ECO:0007669"/>
    <property type="project" value="UniProtKB-KW"/>
</dbReference>
<dbReference type="OrthoDB" id="1027298at2"/>
<dbReference type="InterPro" id="IPR013325">
    <property type="entry name" value="RNA_pol_sigma_r2"/>
</dbReference>
<dbReference type="RefSeq" id="WP_092435656.1">
    <property type="nucleotide sequence ID" value="NZ_FMYP01000007.1"/>
</dbReference>
<dbReference type="Gene3D" id="1.10.10.10">
    <property type="entry name" value="Winged helix-like DNA-binding domain superfamily/Winged helix DNA-binding domain"/>
    <property type="match status" value="1"/>
</dbReference>
<reference evidence="9 10" key="1">
    <citation type="submission" date="2016-09" db="EMBL/GenBank/DDBJ databases">
        <authorList>
            <person name="Capua I."/>
            <person name="De Benedictis P."/>
            <person name="Joannis T."/>
            <person name="Lombin L.H."/>
            <person name="Cattoli G."/>
        </authorList>
    </citation>
    <scope>NUCLEOTIDE SEQUENCE [LARGE SCALE GENOMIC DNA]</scope>
    <source>
        <strain evidence="9 10">A7P-90m</strain>
    </source>
</reference>
<keyword evidence="2 6" id="KW-0805">Transcription regulation</keyword>
<dbReference type="STRING" id="1640674.SAMN05216323_100724"/>
<dbReference type="SUPFAM" id="SSF88946">
    <property type="entry name" value="Sigma2 domain of RNA polymerase sigma factors"/>
    <property type="match status" value="1"/>
</dbReference>
<dbReference type="SUPFAM" id="SSF88659">
    <property type="entry name" value="Sigma3 and sigma4 domains of RNA polymerase sigma factors"/>
    <property type="match status" value="1"/>
</dbReference>
<protein>
    <recommendedName>
        <fullName evidence="6">RNA polymerase sigma factor</fullName>
    </recommendedName>
</protein>
<gene>
    <name evidence="9" type="ORF">SAMN05216323_100724</name>
</gene>
<dbReference type="PANTHER" id="PTHR43133">
    <property type="entry name" value="RNA POLYMERASE ECF-TYPE SIGMA FACTO"/>
    <property type="match status" value="1"/>
</dbReference>
<evidence type="ECO:0000256" key="5">
    <source>
        <dbReference type="ARBA" id="ARBA00023163"/>
    </source>
</evidence>
<dbReference type="NCBIfam" id="TIGR02937">
    <property type="entry name" value="sigma70-ECF"/>
    <property type="match status" value="1"/>
</dbReference>
<dbReference type="EMBL" id="FMYP01000007">
    <property type="protein sequence ID" value="SDB89401.1"/>
    <property type="molecule type" value="Genomic_DNA"/>
</dbReference>
<keyword evidence="5 6" id="KW-0804">Transcription</keyword>
<sequence length="188" mass="21685">MMDEDLLIQRILKGETELFSRVVAEHQSKVFHTALGLLHSQHDAEDIAQDVFLEAYRSLATFRNDSKIATWLYRITVNRSLNLLKKRKRSAFIQSFDQLFSKTAKDAEQINDPTPTSQEALEEVQKLDLLHTTVDTLPENQRIAFTLSKYEELSYAEIAEVMHTTVSSVESLIFRARKNVISRIEKTK</sequence>
<dbReference type="PROSITE" id="PS01063">
    <property type="entry name" value="SIGMA70_ECF"/>
    <property type="match status" value="1"/>
</dbReference>
<accession>A0A1G6H5D5</accession>
<dbReference type="InterPro" id="IPR013324">
    <property type="entry name" value="RNA_pol_sigma_r3/r4-like"/>
</dbReference>
<dbReference type="Gene3D" id="1.10.1740.10">
    <property type="match status" value="1"/>
</dbReference>
<dbReference type="Pfam" id="PF04542">
    <property type="entry name" value="Sigma70_r2"/>
    <property type="match status" value="1"/>
</dbReference>
<feature type="domain" description="RNA polymerase sigma-70 region 2" evidence="7">
    <location>
        <begin position="23"/>
        <end position="89"/>
    </location>
</feature>
<evidence type="ECO:0000259" key="8">
    <source>
        <dbReference type="Pfam" id="PF08281"/>
    </source>
</evidence>
<evidence type="ECO:0000256" key="6">
    <source>
        <dbReference type="RuleBase" id="RU000716"/>
    </source>
</evidence>
<organism evidence="9 10">
    <name type="scientific">Williamwhitmania taraxaci</name>
    <dbReference type="NCBI Taxonomy" id="1640674"/>
    <lineage>
        <taxon>Bacteria</taxon>
        <taxon>Pseudomonadati</taxon>
        <taxon>Bacteroidota</taxon>
        <taxon>Bacteroidia</taxon>
        <taxon>Bacteroidales</taxon>
        <taxon>Williamwhitmaniaceae</taxon>
        <taxon>Williamwhitmania</taxon>
    </lineage>
</organism>
<dbReference type="GO" id="GO:0006352">
    <property type="term" value="P:DNA-templated transcription initiation"/>
    <property type="evidence" value="ECO:0007669"/>
    <property type="project" value="InterPro"/>
</dbReference>
<dbReference type="InterPro" id="IPR007627">
    <property type="entry name" value="RNA_pol_sigma70_r2"/>
</dbReference>
<dbReference type="GO" id="GO:0003677">
    <property type="term" value="F:DNA binding"/>
    <property type="evidence" value="ECO:0007669"/>
    <property type="project" value="UniProtKB-KW"/>
</dbReference>
<keyword evidence="4 6" id="KW-0238">DNA-binding</keyword>
<dbReference type="InterPro" id="IPR039425">
    <property type="entry name" value="RNA_pol_sigma-70-like"/>
</dbReference>
<evidence type="ECO:0000256" key="3">
    <source>
        <dbReference type="ARBA" id="ARBA00023082"/>
    </source>
</evidence>
<evidence type="ECO:0000256" key="2">
    <source>
        <dbReference type="ARBA" id="ARBA00023015"/>
    </source>
</evidence>
<keyword evidence="10" id="KW-1185">Reference proteome</keyword>
<comment type="similarity">
    <text evidence="1 6">Belongs to the sigma-70 factor family. ECF subfamily.</text>
</comment>
<dbReference type="InterPro" id="IPR013249">
    <property type="entry name" value="RNA_pol_sigma70_r4_t2"/>
</dbReference>
<dbReference type="Pfam" id="PF08281">
    <property type="entry name" value="Sigma70_r4_2"/>
    <property type="match status" value="1"/>
</dbReference>
<evidence type="ECO:0000256" key="4">
    <source>
        <dbReference type="ARBA" id="ARBA00023125"/>
    </source>
</evidence>
<dbReference type="CDD" id="cd06171">
    <property type="entry name" value="Sigma70_r4"/>
    <property type="match status" value="1"/>
</dbReference>
<evidence type="ECO:0000256" key="1">
    <source>
        <dbReference type="ARBA" id="ARBA00010641"/>
    </source>
</evidence>
<dbReference type="InterPro" id="IPR036388">
    <property type="entry name" value="WH-like_DNA-bd_sf"/>
</dbReference>
<dbReference type="Proteomes" id="UP000199452">
    <property type="component" value="Unassembled WGS sequence"/>
</dbReference>
<dbReference type="InterPro" id="IPR014284">
    <property type="entry name" value="RNA_pol_sigma-70_dom"/>
</dbReference>
<dbReference type="AlphaFoldDB" id="A0A1G6H5D5"/>
<feature type="domain" description="RNA polymerase sigma factor 70 region 4 type 2" evidence="8">
    <location>
        <begin position="128"/>
        <end position="179"/>
    </location>
</feature>
<proteinExistence type="inferred from homology"/>
<evidence type="ECO:0000313" key="10">
    <source>
        <dbReference type="Proteomes" id="UP000199452"/>
    </source>
</evidence>
<dbReference type="PANTHER" id="PTHR43133:SF8">
    <property type="entry name" value="RNA POLYMERASE SIGMA FACTOR HI_1459-RELATED"/>
    <property type="match status" value="1"/>
</dbReference>
<dbReference type="InterPro" id="IPR000838">
    <property type="entry name" value="RNA_pol_sigma70_ECF_CS"/>
</dbReference>